<protein>
    <recommendedName>
        <fullName evidence="1">Cupin type-2 domain-containing protein</fullName>
    </recommendedName>
</protein>
<dbReference type="AlphaFoldDB" id="A0A1W7CRX6"/>
<gene>
    <name evidence="2" type="ORF">CAG99_00720</name>
</gene>
<evidence type="ECO:0000313" key="2">
    <source>
        <dbReference type="EMBL" id="ARQ67544.1"/>
    </source>
</evidence>
<organism evidence="2 3">
    <name type="scientific">Streptomyces marincola</name>
    <dbReference type="NCBI Taxonomy" id="2878388"/>
    <lineage>
        <taxon>Bacteria</taxon>
        <taxon>Bacillati</taxon>
        <taxon>Actinomycetota</taxon>
        <taxon>Actinomycetes</taxon>
        <taxon>Kitasatosporales</taxon>
        <taxon>Streptomycetaceae</taxon>
        <taxon>Streptomyces</taxon>
    </lineage>
</organism>
<proteinExistence type="predicted"/>
<dbReference type="InterPro" id="IPR014710">
    <property type="entry name" value="RmlC-like_jellyroll"/>
</dbReference>
<evidence type="ECO:0000259" key="1">
    <source>
        <dbReference type="Pfam" id="PF07883"/>
    </source>
</evidence>
<dbReference type="InterPro" id="IPR011051">
    <property type="entry name" value="RmlC_Cupin_sf"/>
</dbReference>
<evidence type="ECO:0000313" key="3">
    <source>
        <dbReference type="Proteomes" id="UP000194218"/>
    </source>
</evidence>
<dbReference type="Proteomes" id="UP000194218">
    <property type="component" value="Chromosome"/>
</dbReference>
<reference evidence="2 3" key="1">
    <citation type="submission" date="2017-05" db="EMBL/GenBank/DDBJ databases">
        <title>Complete genome sequence of Streptomyces sp. SCSIO 03032 revealed the diverse biosynthetic pathways for its bioactive secondary metabolites.</title>
        <authorList>
            <person name="Ma L."/>
            <person name="Zhu Y."/>
            <person name="Zhang W."/>
            <person name="Zhang G."/>
            <person name="Tian X."/>
            <person name="Zhang S."/>
            <person name="Zhang C."/>
        </authorList>
    </citation>
    <scope>NUCLEOTIDE SEQUENCE [LARGE SCALE GENOMIC DNA]</scope>
    <source>
        <strain evidence="2 3">SCSIO 03032</strain>
    </source>
</reference>
<dbReference type="Pfam" id="PF07883">
    <property type="entry name" value="Cupin_2"/>
    <property type="match status" value="1"/>
</dbReference>
<dbReference type="OrthoDB" id="4060574at2"/>
<keyword evidence="3" id="KW-1185">Reference proteome</keyword>
<sequence length="263" mass="29566">MAVTEGIIPVPLTVASFLPVRLNAGKSDIAQLNRLVRSGARVANEQFDEDSHLDQVIPKPWGYEYRAFVDDFFDLWALHIDAPHSTSVHVHPRKLTYLLCLGGRGVTTGLDRPDVPISAGSVLRIGPGAFHGTRNTGDEPLELIEVEVPRNKFDLIRLKDDYNRAGTAYESASLDQPQNALRSVPAFPHTRMRRRTPDRRFSFELRTGMDIFYRRRAQDLFHIPLCLSGAVERDVEILTGHPEDKRRPQTDKQYLTISAVGGS</sequence>
<dbReference type="SUPFAM" id="SSF51182">
    <property type="entry name" value="RmlC-like cupins"/>
    <property type="match status" value="1"/>
</dbReference>
<accession>A0A1W7CRX6</accession>
<dbReference type="KEGG" id="smao:CAG99_00720"/>
<dbReference type="InterPro" id="IPR013096">
    <property type="entry name" value="Cupin_2"/>
</dbReference>
<dbReference type="Gene3D" id="2.60.120.10">
    <property type="entry name" value="Jelly Rolls"/>
    <property type="match status" value="1"/>
</dbReference>
<feature type="domain" description="Cupin type-2" evidence="1">
    <location>
        <begin position="85"/>
        <end position="146"/>
    </location>
</feature>
<dbReference type="EMBL" id="CP021121">
    <property type="protein sequence ID" value="ARQ67544.1"/>
    <property type="molecule type" value="Genomic_DNA"/>
</dbReference>
<name>A0A1W7CRX6_9ACTN</name>